<dbReference type="PANTHER" id="PTHR43391">
    <property type="entry name" value="RETINOL DEHYDROGENASE-RELATED"/>
    <property type="match status" value="1"/>
</dbReference>
<dbReference type="eggNOG" id="COG1028">
    <property type="taxonomic scope" value="Bacteria"/>
</dbReference>
<dbReference type="FunFam" id="3.40.50.720:FF:000084">
    <property type="entry name" value="Short-chain dehydrogenase reductase"/>
    <property type="match status" value="1"/>
</dbReference>
<gene>
    <name evidence="5" type="ORF">GZ78_07365</name>
</gene>
<evidence type="ECO:0000256" key="1">
    <source>
        <dbReference type="ARBA" id="ARBA00006484"/>
    </source>
</evidence>
<dbReference type="InterPro" id="IPR036291">
    <property type="entry name" value="NAD(P)-bd_dom_sf"/>
</dbReference>
<dbReference type="SMART" id="SM00822">
    <property type="entry name" value="PKS_KR"/>
    <property type="match status" value="1"/>
</dbReference>
<proteinExistence type="inferred from homology"/>
<sequence length="276" mass="29685">MKDFKDKVAVITGGGGGIGRAMALQLASEGCNLALADISEEGLLESVKQLESYNVKVSHHVVDVTSRERMEAFPAEVLAIHGKVNILANNAGITLQKTFEGHSIEDWEFALGINLWGVIYGSKVFLPALKESAKAGRGNAHIINMSSLAAFMGMPNTASYSATKAAVRTISETLWAELHGDNVGVTSVHPGAIKTNIMRAHLESSTNLKVATETANKVEKFAMPPQKCVAKILNAVKKDKQRVVIGVDAKIVEILKRFLPSAIHKPFAKQFAKDKG</sequence>
<dbReference type="OrthoDB" id="7301144at2"/>
<dbReference type="Proteomes" id="UP000028073">
    <property type="component" value="Unassembled WGS sequence"/>
</dbReference>
<evidence type="ECO:0000256" key="3">
    <source>
        <dbReference type="RuleBase" id="RU000363"/>
    </source>
</evidence>
<accession>A0A081NML6</accession>
<comment type="caution">
    <text evidence="5">The sequence shown here is derived from an EMBL/GenBank/DDBJ whole genome shotgun (WGS) entry which is preliminary data.</text>
</comment>
<dbReference type="PRINTS" id="PR00080">
    <property type="entry name" value="SDRFAMILY"/>
</dbReference>
<protein>
    <recommendedName>
        <fullName evidence="4">Ketoreductase domain-containing protein</fullName>
    </recommendedName>
</protein>
<keyword evidence="2" id="KW-0560">Oxidoreductase</keyword>
<dbReference type="STRING" id="1137799.GZ78_07365"/>
<dbReference type="AlphaFoldDB" id="A0A081NML6"/>
<feature type="domain" description="Ketoreductase" evidence="4">
    <location>
        <begin position="7"/>
        <end position="196"/>
    </location>
</feature>
<dbReference type="GO" id="GO:0016491">
    <property type="term" value="F:oxidoreductase activity"/>
    <property type="evidence" value="ECO:0007669"/>
    <property type="project" value="UniProtKB-KW"/>
</dbReference>
<evidence type="ECO:0000313" key="6">
    <source>
        <dbReference type="Proteomes" id="UP000028073"/>
    </source>
</evidence>
<reference evidence="5 6" key="1">
    <citation type="submission" date="2014-06" db="EMBL/GenBank/DDBJ databases">
        <title>Whole Genome Sequences of Three Symbiotic Endozoicomonas Bacteria.</title>
        <authorList>
            <person name="Neave M.J."/>
            <person name="Apprill A."/>
            <person name="Voolstra C.R."/>
        </authorList>
    </citation>
    <scope>NUCLEOTIDE SEQUENCE [LARGE SCALE GENOMIC DNA]</scope>
    <source>
        <strain evidence="5 6">DSM 25634</strain>
    </source>
</reference>
<evidence type="ECO:0000259" key="4">
    <source>
        <dbReference type="SMART" id="SM00822"/>
    </source>
</evidence>
<evidence type="ECO:0000256" key="2">
    <source>
        <dbReference type="ARBA" id="ARBA00023002"/>
    </source>
</evidence>
<dbReference type="EMBL" id="JOKH01000001">
    <property type="protein sequence ID" value="KEQ19689.1"/>
    <property type="molecule type" value="Genomic_DNA"/>
</dbReference>
<evidence type="ECO:0000313" key="5">
    <source>
        <dbReference type="EMBL" id="KEQ19689.1"/>
    </source>
</evidence>
<comment type="similarity">
    <text evidence="1 3">Belongs to the short-chain dehydrogenases/reductases (SDR) family.</text>
</comment>
<name>A0A081NML6_9GAMM</name>
<dbReference type="InterPro" id="IPR002347">
    <property type="entry name" value="SDR_fam"/>
</dbReference>
<dbReference type="PANTHER" id="PTHR43391:SF82">
    <property type="entry name" value="OXIDOREDUCTASE SADH-RELATED"/>
    <property type="match status" value="1"/>
</dbReference>
<keyword evidence="6" id="KW-1185">Reference proteome</keyword>
<dbReference type="Pfam" id="PF00106">
    <property type="entry name" value="adh_short"/>
    <property type="match status" value="1"/>
</dbReference>
<dbReference type="RefSeq" id="WP_034833677.1">
    <property type="nucleotide sequence ID" value="NZ_JOKH01000001.1"/>
</dbReference>
<dbReference type="CDD" id="cd05233">
    <property type="entry name" value="SDR_c"/>
    <property type="match status" value="1"/>
</dbReference>
<dbReference type="SUPFAM" id="SSF51735">
    <property type="entry name" value="NAD(P)-binding Rossmann-fold domains"/>
    <property type="match status" value="1"/>
</dbReference>
<dbReference type="InterPro" id="IPR057326">
    <property type="entry name" value="KR_dom"/>
</dbReference>
<organism evidence="5 6">
    <name type="scientific">Endozoicomonas numazuensis</name>
    <dbReference type="NCBI Taxonomy" id="1137799"/>
    <lineage>
        <taxon>Bacteria</taxon>
        <taxon>Pseudomonadati</taxon>
        <taxon>Pseudomonadota</taxon>
        <taxon>Gammaproteobacteria</taxon>
        <taxon>Oceanospirillales</taxon>
        <taxon>Endozoicomonadaceae</taxon>
        <taxon>Endozoicomonas</taxon>
    </lineage>
</organism>
<dbReference type="Gene3D" id="3.40.50.720">
    <property type="entry name" value="NAD(P)-binding Rossmann-like Domain"/>
    <property type="match status" value="1"/>
</dbReference>
<dbReference type="PRINTS" id="PR00081">
    <property type="entry name" value="GDHRDH"/>
</dbReference>